<dbReference type="AlphaFoldDB" id="Q254A4"/>
<evidence type="ECO:0000313" key="3">
    <source>
        <dbReference type="Proteomes" id="UP000001260"/>
    </source>
</evidence>
<protein>
    <submittedName>
        <fullName evidence="2">Uncharacterized protein</fullName>
    </submittedName>
</protein>
<feature type="transmembrane region" description="Helical" evidence="1">
    <location>
        <begin position="38"/>
        <end position="58"/>
    </location>
</feature>
<dbReference type="HOGENOM" id="CLU_2536474_0_0_0"/>
<sequence length="83" mass="9747">MEINEHRIQALFPSLGINVHPGINNAGDENARIKRNHFIAILPYTVFFYWLIMARTVLCKIYLCICLEENKVFLMYIGFNLKE</sequence>
<dbReference type="Proteomes" id="UP000001260">
    <property type="component" value="Chromosome"/>
</dbReference>
<dbReference type="EMBL" id="AP006861">
    <property type="protein sequence ID" value="BAE81384.1"/>
    <property type="molecule type" value="Genomic_DNA"/>
</dbReference>
<keyword evidence="1" id="KW-0812">Transmembrane</keyword>
<dbReference type="STRING" id="264202.gene:10544438"/>
<gene>
    <name evidence="2" type="ordered locus">CF0612</name>
</gene>
<keyword evidence="1" id="KW-1133">Transmembrane helix</keyword>
<accession>Q254A4</accession>
<organism evidence="2 3">
    <name type="scientific">Chlamydia felis (strain Fe/C-56)</name>
    <name type="common">Chlamydophila felis</name>
    <dbReference type="NCBI Taxonomy" id="264202"/>
    <lineage>
        <taxon>Bacteria</taxon>
        <taxon>Pseudomonadati</taxon>
        <taxon>Chlamydiota</taxon>
        <taxon>Chlamydiia</taxon>
        <taxon>Chlamydiales</taxon>
        <taxon>Chlamydiaceae</taxon>
        <taxon>Chlamydia/Chlamydophila group</taxon>
        <taxon>Chlamydia</taxon>
    </lineage>
</organism>
<reference evidence="2 3" key="1">
    <citation type="journal article" date="2006" name="DNA Res.">
        <title>Genome sequence of the cat pathogen, Chlamydophila felis.</title>
        <authorList>
            <person name="Azuma Y."/>
            <person name="Hirakawa H."/>
            <person name="Yamashita A."/>
            <person name="Cai Y."/>
            <person name="Rahman M.A."/>
            <person name="Suzuki H."/>
            <person name="Mitaku S."/>
            <person name="Toh H."/>
            <person name="Goto S."/>
            <person name="Murakami T."/>
            <person name="Sugi K."/>
            <person name="Hayashi H."/>
            <person name="Fukushi H."/>
            <person name="Hattori M."/>
            <person name="Kuhara S."/>
            <person name="Shirai M."/>
        </authorList>
    </citation>
    <scope>NUCLEOTIDE SEQUENCE [LARGE SCALE GENOMIC DNA]</scope>
    <source>
        <strain evidence="2 3">Fe/C-56</strain>
    </source>
</reference>
<evidence type="ECO:0000256" key="1">
    <source>
        <dbReference type="SAM" id="Phobius"/>
    </source>
</evidence>
<proteinExistence type="predicted"/>
<keyword evidence="1" id="KW-0472">Membrane</keyword>
<name>Q254A4_CHLFF</name>
<evidence type="ECO:0000313" key="2">
    <source>
        <dbReference type="EMBL" id="BAE81384.1"/>
    </source>
</evidence>
<dbReference type="KEGG" id="cfe:BAE81384.1"/>
<keyword evidence="3" id="KW-1185">Reference proteome</keyword>